<gene>
    <name evidence="2" type="ORF">PVK06_039475</name>
</gene>
<evidence type="ECO:0000313" key="2">
    <source>
        <dbReference type="EMBL" id="KAK5784934.1"/>
    </source>
</evidence>
<evidence type="ECO:0000256" key="1">
    <source>
        <dbReference type="SAM" id="MobiDB-lite"/>
    </source>
</evidence>
<comment type="caution">
    <text evidence="2">The sequence shown here is derived from an EMBL/GenBank/DDBJ whole genome shotgun (WGS) entry which is preliminary data.</text>
</comment>
<accession>A0ABR0N5R2</accession>
<dbReference type="EMBL" id="JARKNE010000011">
    <property type="protein sequence ID" value="KAK5784934.1"/>
    <property type="molecule type" value="Genomic_DNA"/>
</dbReference>
<feature type="compositionally biased region" description="Basic residues" evidence="1">
    <location>
        <begin position="116"/>
        <end position="129"/>
    </location>
</feature>
<sequence length="193" mass="21670">MRPVKSTVEAPPLGKVDCASDFKEKEVMRKQSRRVNGTSKVHCKHTDSVLISDLLAWQDRRGPFKVRKQESRGTVGGTKPRCANRVDSNGTKSKLGQVKVETSCQRDVPTSATVQVKRRRKPRQRFRRKGQPDCKASREEAKATREFRDESSQCHSEVATRALREWVGENVTGQSSKPVTIAEDATHGGRSIR</sequence>
<evidence type="ECO:0000313" key="3">
    <source>
        <dbReference type="Proteomes" id="UP001358586"/>
    </source>
</evidence>
<reference evidence="2 3" key="1">
    <citation type="submission" date="2023-03" db="EMBL/GenBank/DDBJ databases">
        <title>WGS of Gossypium arboreum.</title>
        <authorList>
            <person name="Yu D."/>
        </authorList>
    </citation>
    <scope>NUCLEOTIDE SEQUENCE [LARGE SCALE GENOMIC DNA]</scope>
    <source>
        <tissue evidence="2">Leaf</tissue>
    </source>
</reference>
<feature type="region of interest" description="Disordered" evidence="1">
    <location>
        <begin position="169"/>
        <end position="193"/>
    </location>
</feature>
<feature type="region of interest" description="Disordered" evidence="1">
    <location>
        <begin position="109"/>
        <end position="155"/>
    </location>
</feature>
<feature type="compositionally biased region" description="Basic and acidic residues" evidence="1">
    <location>
        <begin position="130"/>
        <end position="152"/>
    </location>
</feature>
<dbReference type="Proteomes" id="UP001358586">
    <property type="component" value="Chromosome 11"/>
</dbReference>
<name>A0ABR0N5R2_GOSAR</name>
<proteinExistence type="predicted"/>
<organism evidence="2 3">
    <name type="scientific">Gossypium arboreum</name>
    <name type="common">Tree cotton</name>
    <name type="synonym">Gossypium nanking</name>
    <dbReference type="NCBI Taxonomy" id="29729"/>
    <lineage>
        <taxon>Eukaryota</taxon>
        <taxon>Viridiplantae</taxon>
        <taxon>Streptophyta</taxon>
        <taxon>Embryophyta</taxon>
        <taxon>Tracheophyta</taxon>
        <taxon>Spermatophyta</taxon>
        <taxon>Magnoliopsida</taxon>
        <taxon>eudicotyledons</taxon>
        <taxon>Gunneridae</taxon>
        <taxon>Pentapetalae</taxon>
        <taxon>rosids</taxon>
        <taxon>malvids</taxon>
        <taxon>Malvales</taxon>
        <taxon>Malvaceae</taxon>
        <taxon>Malvoideae</taxon>
        <taxon>Gossypium</taxon>
    </lineage>
</organism>
<keyword evidence="3" id="KW-1185">Reference proteome</keyword>
<protein>
    <submittedName>
        <fullName evidence="2">Uncharacterized protein</fullName>
    </submittedName>
</protein>